<evidence type="ECO:0000313" key="3">
    <source>
        <dbReference type="EMBL" id="EAZ25144.1"/>
    </source>
</evidence>
<feature type="transmembrane region" description="Helical" evidence="2">
    <location>
        <begin position="182"/>
        <end position="204"/>
    </location>
</feature>
<feature type="compositionally biased region" description="Low complexity" evidence="1">
    <location>
        <begin position="12"/>
        <end position="32"/>
    </location>
</feature>
<name>A3ACV5_ORYSJ</name>
<protein>
    <submittedName>
        <fullName evidence="3">Uncharacterized protein</fullName>
    </submittedName>
</protein>
<keyword evidence="2" id="KW-0472">Membrane</keyword>
<evidence type="ECO:0000256" key="2">
    <source>
        <dbReference type="SAM" id="Phobius"/>
    </source>
</evidence>
<dbReference type="Proteomes" id="UP000007752">
    <property type="component" value="Chromosome 2"/>
</dbReference>
<reference evidence="3" key="2">
    <citation type="submission" date="2008-12" db="EMBL/GenBank/DDBJ databases">
        <title>Improved gene annotation of the rice (Oryza sativa) genomes.</title>
        <authorList>
            <person name="Wang J."/>
            <person name="Li R."/>
            <person name="Fan W."/>
            <person name="Huang Q."/>
            <person name="Zhang J."/>
            <person name="Zhou Y."/>
            <person name="Hu Y."/>
            <person name="Zi S."/>
            <person name="Li J."/>
            <person name="Ni P."/>
            <person name="Zheng H."/>
            <person name="Zhang Y."/>
            <person name="Zhao M."/>
            <person name="Hao Q."/>
            <person name="McDermott J."/>
            <person name="Samudrala R."/>
            <person name="Kristiansen K."/>
            <person name="Wong G.K.-S."/>
        </authorList>
    </citation>
    <scope>NUCLEOTIDE SEQUENCE</scope>
</reference>
<proteinExistence type="predicted"/>
<sequence length="252" mass="26149">MAKPSPAAVHTPRPASIRSSSASARPSVGSSSTPRPPIPAAANSKGVAKCLAFHDGDFTFPDDLAPLLDLPDPADSSSSTTTTAALISAAPDPDDAITASADSALTEVTAPAEATAMVDEEEEEPLPDQISLALAELRGGRGLSPRSKRLVAALVEAAAAELRPNAATLRLRRAAFWGKVRVWILAATVATVFAIDVVLAVALVSRRGNDLYDGAAPYLSSRRSPIRCTCKPKSFTTITSPISIGMIYFTVG</sequence>
<organism evidence="3">
    <name type="scientific">Oryza sativa subsp. japonica</name>
    <name type="common">Rice</name>
    <dbReference type="NCBI Taxonomy" id="39947"/>
    <lineage>
        <taxon>Eukaryota</taxon>
        <taxon>Viridiplantae</taxon>
        <taxon>Streptophyta</taxon>
        <taxon>Embryophyta</taxon>
        <taxon>Tracheophyta</taxon>
        <taxon>Spermatophyta</taxon>
        <taxon>Magnoliopsida</taxon>
        <taxon>Liliopsida</taxon>
        <taxon>Poales</taxon>
        <taxon>Poaceae</taxon>
        <taxon>BOP clade</taxon>
        <taxon>Oryzoideae</taxon>
        <taxon>Oryzeae</taxon>
        <taxon>Oryzinae</taxon>
        <taxon>Oryza</taxon>
        <taxon>Oryza sativa</taxon>
    </lineage>
</organism>
<accession>A3ACV5</accession>
<feature type="region of interest" description="Disordered" evidence="1">
    <location>
        <begin position="1"/>
        <end position="45"/>
    </location>
</feature>
<gene>
    <name evidence="3" type="ORF">OsJ_08943</name>
</gene>
<keyword evidence="2" id="KW-0812">Transmembrane</keyword>
<dbReference type="EMBL" id="CM000139">
    <property type="protein sequence ID" value="EAZ25144.1"/>
    <property type="molecule type" value="Genomic_DNA"/>
</dbReference>
<dbReference type="AlphaFoldDB" id="A3ACV5"/>
<reference evidence="3" key="1">
    <citation type="journal article" date="2005" name="PLoS Biol.">
        <title>The genomes of Oryza sativa: a history of duplications.</title>
        <authorList>
            <person name="Yu J."/>
            <person name="Wang J."/>
            <person name="Lin W."/>
            <person name="Li S."/>
            <person name="Li H."/>
            <person name="Zhou J."/>
            <person name="Ni P."/>
            <person name="Dong W."/>
            <person name="Hu S."/>
            <person name="Zeng C."/>
            <person name="Zhang J."/>
            <person name="Zhang Y."/>
            <person name="Li R."/>
            <person name="Xu Z."/>
            <person name="Li S."/>
            <person name="Li X."/>
            <person name="Zheng H."/>
            <person name="Cong L."/>
            <person name="Lin L."/>
            <person name="Yin J."/>
            <person name="Geng J."/>
            <person name="Li G."/>
            <person name="Shi J."/>
            <person name="Liu J."/>
            <person name="Lv H."/>
            <person name="Li J."/>
            <person name="Wang J."/>
            <person name="Deng Y."/>
            <person name="Ran L."/>
            <person name="Shi X."/>
            <person name="Wang X."/>
            <person name="Wu Q."/>
            <person name="Li C."/>
            <person name="Ren X."/>
            <person name="Wang J."/>
            <person name="Wang X."/>
            <person name="Li D."/>
            <person name="Liu D."/>
            <person name="Zhang X."/>
            <person name="Ji Z."/>
            <person name="Zhao W."/>
            <person name="Sun Y."/>
            <person name="Zhang Z."/>
            <person name="Bao J."/>
            <person name="Han Y."/>
            <person name="Dong L."/>
            <person name="Ji J."/>
            <person name="Chen P."/>
            <person name="Wu S."/>
            <person name="Liu J."/>
            <person name="Xiao Y."/>
            <person name="Bu D."/>
            <person name="Tan J."/>
            <person name="Yang L."/>
            <person name="Ye C."/>
            <person name="Zhang J."/>
            <person name="Xu J."/>
            <person name="Zhou Y."/>
            <person name="Yu Y."/>
            <person name="Zhang B."/>
            <person name="Zhuang S."/>
            <person name="Wei H."/>
            <person name="Liu B."/>
            <person name="Lei M."/>
            <person name="Yu H."/>
            <person name="Li Y."/>
            <person name="Xu H."/>
            <person name="Wei S."/>
            <person name="He X."/>
            <person name="Fang L."/>
            <person name="Zhang Z."/>
            <person name="Zhang Y."/>
            <person name="Huang X."/>
            <person name="Su Z."/>
            <person name="Tong W."/>
            <person name="Li J."/>
            <person name="Tong Z."/>
            <person name="Li S."/>
            <person name="Ye J."/>
            <person name="Wang L."/>
            <person name="Fang L."/>
            <person name="Lei T."/>
            <person name="Chen C."/>
            <person name="Chen H."/>
            <person name="Xu Z."/>
            <person name="Li H."/>
            <person name="Huang H."/>
            <person name="Zhang F."/>
            <person name="Xu H."/>
            <person name="Li N."/>
            <person name="Zhao C."/>
            <person name="Li S."/>
            <person name="Dong L."/>
            <person name="Huang Y."/>
            <person name="Li L."/>
            <person name="Xi Y."/>
            <person name="Qi Q."/>
            <person name="Li W."/>
            <person name="Zhang B."/>
            <person name="Hu W."/>
            <person name="Zhang Y."/>
            <person name="Tian X."/>
            <person name="Jiao Y."/>
            <person name="Liang X."/>
            <person name="Jin J."/>
            <person name="Gao L."/>
            <person name="Zheng W."/>
            <person name="Hao B."/>
            <person name="Liu S."/>
            <person name="Wang W."/>
            <person name="Yuan L."/>
            <person name="Cao M."/>
            <person name="McDermott J."/>
            <person name="Samudrala R."/>
            <person name="Wang J."/>
            <person name="Wong G.K."/>
            <person name="Yang H."/>
        </authorList>
    </citation>
    <scope>NUCLEOTIDE SEQUENCE [LARGE SCALE GENOMIC DNA]</scope>
</reference>
<keyword evidence="2" id="KW-1133">Transmembrane helix</keyword>
<evidence type="ECO:0000256" key="1">
    <source>
        <dbReference type="SAM" id="MobiDB-lite"/>
    </source>
</evidence>